<dbReference type="AlphaFoldDB" id="A0A397UPD6"/>
<dbReference type="InterPro" id="IPR000719">
    <property type="entry name" value="Prot_kinase_dom"/>
</dbReference>
<dbReference type="Gene3D" id="1.10.510.10">
    <property type="entry name" value="Transferase(Phosphotransferase) domain 1"/>
    <property type="match status" value="1"/>
</dbReference>
<keyword evidence="3" id="KW-0808">Transferase</keyword>
<dbReference type="GO" id="GO:0004672">
    <property type="term" value="F:protein kinase activity"/>
    <property type="evidence" value="ECO:0007669"/>
    <property type="project" value="InterPro"/>
</dbReference>
<dbReference type="OrthoDB" id="2392649at2759"/>
<proteinExistence type="predicted"/>
<evidence type="ECO:0000313" key="3">
    <source>
        <dbReference type="EMBL" id="RIB10579.1"/>
    </source>
</evidence>
<feature type="domain" description="Protein kinase" evidence="2">
    <location>
        <begin position="84"/>
        <end position="397"/>
    </location>
</feature>
<dbReference type="InterPro" id="IPR011009">
    <property type="entry name" value="Kinase-like_dom_sf"/>
</dbReference>
<organism evidence="3 4">
    <name type="scientific">Gigaspora rosea</name>
    <dbReference type="NCBI Taxonomy" id="44941"/>
    <lineage>
        <taxon>Eukaryota</taxon>
        <taxon>Fungi</taxon>
        <taxon>Fungi incertae sedis</taxon>
        <taxon>Mucoromycota</taxon>
        <taxon>Glomeromycotina</taxon>
        <taxon>Glomeromycetes</taxon>
        <taxon>Diversisporales</taxon>
        <taxon>Gigasporaceae</taxon>
        <taxon>Gigaspora</taxon>
    </lineage>
</organism>
<sequence>MGQRISKFRRRPKKKVKNKICDECHKPTMISYWNWCQNCNASHFRNNFSNWSSGNSSLDQLIQESQLQAECSEQIIEWIPFEKFKDIKFVAQGGLGEVYYAIWEDGQIYNWDSKQNDWRRRGEHAVALKKLKKTECTSDEFLNELKSLHSITRLKVSFEVAHCFGISRDPKTKEFIIVMSFAENGGLRNYLRNHHLNIDWPTRVNFLLKILQGLEVIHNAGLMHGDFHSGNILMGKRYPMISDFGLSRLMNNGQNGRESLNIDRRSSSGDSVNRNSSGDSVNRSNSGDSVNSNHEYIYGVVPYIAPEVLNGGSYTSASDIYSFGMIMYELLTLKQPFHDTPHSLSLISSIISNDLRPSLTNVRHPKCWITLMKQCWDPDPAKRPTCNELKAILDKWYALTCTNIIGDRVDLETIRDFRDAENARTVMMNANDDGMFETGEFNRHKDAVYTSRLIPTMALVQNLENKMKREEVEDYINSQYNLTNSSQTVNTKSKLKIQYEQWKLGLMSKE</sequence>
<dbReference type="PANTHER" id="PTHR23257">
    <property type="entry name" value="SERINE-THREONINE PROTEIN KINASE"/>
    <property type="match status" value="1"/>
</dbReference>
<dbReference type="SUPFAM" id="SSF56112">
    <property type="entry name" value="Protein kinase-like (PK-like)"/>
    <property type="match status" value="1"/>
</dbReference>
<keyword evidence="3" id="KW-0418">Kinase</keyword>
<name>A0A397UPD6_9GLOM</name>
<dbReference type="InterPro" id="IPR050167">
    <property type="entry name" value="Ser_Thr_protein_kinase"/>
</dbReference>
<dbReference type="Pfam" id="PF00069">
    <property type="entry name" value="Pkinase"/>
    <property type="match status" value="1"/>
</dbReference>
<dbReference type="GO" id="GO:0005524">
    <property type="term" value="F:ATP binding"/>
    <property type="evidence" value="ECO:0007669"/>
    <property type="project" value="InterPro"/>
</dbReference>
<feature type="region of interest" description="Disordered" evidence="1">
    <location>
        <begin position="255"/>
        <end position="288"/>
    </location>
</feature>
<evidence type="ECO:0000259" key="2">
    <source>
        <dbReference type="PROSITE" id="PS50011"/>
    </source>
</evidence>
<accession>A0A397UPD6</accession>
<dbReference type="PROSITE" id="PS50011">
    <property type="entry name" value="PROTEIN_KINASE_DOM"/>
    <property type="match status" value="1"/>
</dbReference>
<protein>
    <submittedName>
        <fullName evidence="3">Kinase-like domain-containing protein</fullName>
    </submittedName>
</protein>
<reference evidence="3 4" key="1">
    <citation type="submission" date="2018-06" db="EMBL/GenBank/DDBJ databases">
        <title>Comparative genomics reveals the genomic features of Rhizophagus irregularis, R. cerebriforme, R. diaphanum and Gigaspora rosea, and their symbiotic lifestyle signature.</title>
        <authorList>
            <person name="Morin E."/>
            <person name="San Clemente H."/>
            <person name="Chen E.C.H."/>
            <person name="De La Providencia I."/>
            <person name="Hainaut M."/>
            <person name="Kuo A."/>
            <person name="Kohler A."/>
            <person name="Murat C."/>
            <person name="Tang N."/>
            <person name="Roy S."/>
            <person name="Loubradou J."/>
            <person name="Henrissat B."/>
            <person name="Grigoriev I.V."/>
            <person name="Corradi N."/>
            <person name="Roux C."/>
            <person name="Martin F.M."/>
        </authorList>
    </citation>
    <scope>NUCLEOTIDE SEQUENCE [LARGE SCALE GENOMIC DNA]</scope>
    <source>
        <strain evidence="3 4">DAOM 194757</strain>
    </source>
</reference>
<dbReference type="Proteomes" id="UP000266673">
    <property type="component" value="Unassembled WGS sequence"/>
</dbReference>
<dbReference type="STRING" id="44941.A0A397UPD6"/>
<feature type="compositionally biased region" description="Low complexity" evidence="1">
    <location>
        <begin position="268"/>
        <end position="288"/>
    </location>
</feature>
<evidence type="ECO:0000313" key="4">
    <source>
        <dbReference type="Proteomes" id="UP000266673"/>
    </source>
</evidence>
<keyword evidence="4" id="KW-1185">Reference proteome</keyword>
<gene>
    <name evidence="3" type="ORF">C2G38_2250669</name>
</gene>
<evidence type="ECO:0000256" key="1">
    <source>
        <dbReference type="SAM" id="MobiDB-lite"/>
    </source>
</evidence>
<comment type="caution">
    <text evidence="3">The sequence shown here is derived from an EMBL/GenBank/DDBJ whole genome shotgun (WGS) entry which is preliminary data.</text>
</comment>
<dbReference type="EMBL" id="QKWP01001231">
    <property type="protein sequence ID" value="RIB10579.1"/>
    <property type="molecule type" value="Genomic_DNA"/>
</dbReference>